<gene>
    <name evidence="1" type="ORF">METZ01_LOCUS460088</name>
</gene>
<dbReference type="EMBL" id="UINC01192210">
    <property type="protein sequence ID" value="SVE07234.1"/>
    <property type="molecule type" value="Genomic_DNA"/>
</dbReference>
<sequence>MLDFSFSRLYFGLSYARLCFGRLEKCLLAKGSIMPSYLIGFHYQDNTE</sequence>
<reference evidence="1" key="1">
    <citation type="submission" date="2018-05" db="EMBL/GenBank/DDBJ databases">
        <authorList>
            <person name="Lanie J.A."/>
            <person name="Ng W.-L."/>
            <person name="Kazmierczak K.M."/>
            <person name="Andrzejewski T.M."/>
            <person name="Davidsen T.M."/>
            <person name="Wayne K.J."/>
            <person name="Tettelin H."/>
            <person name="Glass J.I."/>
            <person name="Rusch D."/>
            <person name="Podicherti R."/>
            <person name="Tsui H.-C.T."/>
            <person name="Winkler M.E."/>
        </authorList>
    </citation>
    <scope>NUCLEOTIDE SEQUENCE</scope>
</reference>
<name>A0A383AHU6_9ZZZZ</name>
<organism evidence="1">
    <name type="scientific">marine metagenome</name>
    <dbReference type="NCBI Taxonomy" id="408172"/>
    <lineage>
        <taxon>unclassified sequences</taxon>
        <taxon>metagenomes</taxon>
        <taxon>ecological metagenomes</taxon>
    </lineage>
</organism>
<protein>
    <submittedName>
        <fullName evidence="1">Uncharacterized protein</fullName>
    </submittedName>
</protein>
<proteinExistence type="predicted"/>
<evidence type="ECO:0000313" key="1">
    <source>
        <dbReference type="EMBL" id="SVE07234.1"/>
    </source>
</evidence>
<accession>A0A383AHU6</accession>
<dbReference type="AlphaFoldDB" id="A0A383AHU6"/>